<comment type="caution">
    <text evidence="1">The sequence shown here is derived from an EMBL/GenBank/DDBJ whole genome shotgun (WGS) entry which is preliminary data.</text>
</comment>
<sequence>MLSQLTLRFHKKLIEALKIRAGHENTSVNALAERFLDSALKTAAPEDSYLALLADRGEAIRQMYRKIMLGQTFGLAPVTRDELRLLLGLTQEGCAHGRNRLVTRPALQILLDITGELLAWQAEHDMPVDLPYLQGIFHLQGAVPAAEYTDFLATLRQRPIIDQAYAERLLRPLASQCFDLRTFPDEALAQIFTLPRLQALFPLALRGESWCEEDARQLAEATRPVIPAVRETIEAGTLRFDIQVDGQEIAPRPGGWYEVPRLHLLITGQDFVVPFGWAHFSELLGLFTLYTRHPEALAHGHHGEHVMFSPPGNASKDGFFGLDGLRIFLPPDDFDTLVRELVARCSEGTLADALNGLRGLYGDL</sequence>
<dbReference type="AlphaFoldDB" id="A0A701Y6R2"/>
<dbReference type="GO" id="GO:0006355">
    <property type="term" value="P:regulation of DNA-templated transcription"/>
    <property type="evidence" value="ECO:0007669"/>
    <property type="project" value="InterPro"/>
</dbReference>
<protein>
    <submittedName>
        <fullName evidence="1">Transcriptional regulator</fullName>
    </submittedName>
</protein>
<proteinExistence type="predicted"/>
<reference evidence="1" key="1">
    <citation type="journal article" date="2018" name="Genome Biol.">
        <title>SKESA: strategic k-mer extension for scrupulous assemblies.</title>
        <authorList>
            <person name="Souvorov A."/>
            <person name="Agarwala R."/>
            <person name="Lipman D.J."/>
        </authorList>
    </citation>
    <scope>NUCLEOTIDE SEQUENCE</scope>
    <source>
        <strain evidence="1">3749-68</strain>
        <strain evidence="2">5202-64</strain>
    </source>
</reference>
<accession>A0A701Y6R2</accession>
<reference evidence="1" key="2">
    <citation type="submission" date="2018-07" db="EMBL/GenBank/DDBJ databases">
        <authorList>
            <consortium name="NCBI Pathogen Detection Project"/>
        </authorList>
    </citation>
    <scope>NUCLEOTIDE SEQUENCE</scope>
    <source>
        <strain evidence="1">3749-68</strain>
        <strain evidence="2">5202-64</strain>
    </source>
</reference>
<dbReference type="EMBL" id="DAARNL010000045">
    <property type="protein sequence ID" value="HAE3252670.1"/>
    <property type="molecule type" value="Genomic_DNA"/>
</dbReference>
<organism evidence="1">
    <name type="scientific">Salmonella enterica subsp. salamae serovar 48:d:z6</name>
    <dbReference type="NCBI Taxonomy" id="1151170"/>
    <lineage>
        <taxon>Bacteria</taxon>
        <taxon>Pseudomonadati</taxon>
        <taxon>Pseudomonadota</taxon>
        <taxon>Gammaproteobacteria</taxon>
        <taxon>Enterobacterales</taxon>
        <taxon>Enterobacteriaceae</taxon>
        <taxon>Salmonella</taxon>
    </lineage>
</organism>
<dbReference type="InterPro" id="IPR010985">
    <property type="entry name" value="Ribbon_hlx_hlx"/>
</dbReference>
<gene>
    <name evidence="1" type="ORF">G0B47_24450</name>
    <name evidence="2" type="ORF">GND67_004600</name>
</gene>
<dbReference type="SUPFAM" id="SSF47598">
    <property type="entry name" value="Ribbon-helix-helix"/>
    <property type="match status" value="1"/>
</dbReference>
<dbReference type="EMBL" id="DAAMGE010000048">
    <property type="protein sequence ID" value="HAC6544332.1"/>
    <property type="molecule type" value="Genomic_DNA"/>
</dbReference>
<evidence type="ECO:0000313" key="2">
    <source>
        <dbReference type="EMBL" id="HAE3252670.1"/>
    </source>
</evidence>
<evidence type="ECO:0000313" key="1">
    <source>
        <dbReference type="EMBL" id="HAC6544332.1"/>
    </source>
</evidence>
<name>A0A701Y6R2_SALER</name>